<dbReference type="Proteomes" id="UP000199556">
    <property type="component" value="Unassembled WGS sequence"/>
</dbReference>
<keyword evidence="14" id="KW-0436">Ligase</keyword>
<dbReference type="EMBL" id="FOUO01000006">
    <property type="protein sequence ID" value="SFM45671.1"/>
    <property type="molecule type" value="Genomic_DNA"/>
</dbReference>
<comment type="subcellular location">
    <subcellularLocation>
        <location evidence="2">Membrane</location>
        <topology evidence="2">Multi-pass membrane protein</topology>
    </subcellularLocation>
</comment>
<keyword evidence="10 12" id="KW-1133">Transmembrane helix</keyword>
<feature type="domain" description="E3 Ubiquitin ligase MUL1-like" evidence="13">
    <location>
        <begin position="79"/>
        <end position="176"/>
    </location>
</feature>
<evidence type="ECO:0000259" key="13">
    <source>
        <dbReference type="Pfam" id="PF12483"/>
    </source>
</evidence>
<evidence type="ECO:0000313" key="14">
    <source>
        <dbReference type="EMBL" id="SFM45671.1"/>
    </source>
</evidence>
<dbReference type="PROSITE" id="PS00018">
    <property type="entry name" value="EF_HAND_1"/>
    <property type="match status" value="1"/>
</dbReference>
<name>A0A1I4R0A2_ECTMO</name>
<accession>A0A1I4R0A2</accession>
<dbReference type="EC" id="2.3.2.27" evidence="3"/>
<evidence type="ECO:0000256" key="2">
    <source>
        <dbReference type="ARBA" id="ARBA00004141"/>
    </source>
</evidence>
<dbReference type="OrthoDB" id="7013907at2"/>
<keyword evidence="5 12" id="KW-0812">Transmembrane</keyword>
<dbReference type="InterPro" id="IPR018247">
    <property type="entry name" value="EF_Hand_1_Ca_BS"/>
</dbReference>
<dbReference type="GO" id="GO:0008270">
    <property type="term" value="F:zinc ion binding"/>
    <property type="evidence" value="ECO:0007669"/>
    <property type="project" value="UniProtKB-KW"/>
</dbReference>
<evidence type="ECO:0000256" key="6">
    <source>
        <dbReference type="ARBA" id="ARBA00022723"/>
    </source>
</evidence>
<evidence type="ECO:0000256" key="5">
    <source>
        <dbReference type="ARBA" id="ARBA00022692"/>
    </source>
</evidence>
<evidence type="ECO:0000256" key="1">
    <source>
        <dbReference type="ARBA" id="ARBA00000900"/>
    </source>
</evidence>
<organism evidence="14 15">
    <name type="scientific">Ectothiorhodospira mobilis</name>
    <dbReference type="NCBI Taxonomy" id="195064"/>
    <lineage>
        <taxon>Bacteria</taxon>
        <taxon>Pseudomonadati</taxon>
        <taxon>Pseudomonadota</taxon>
        <taxon>Gammaproteobacteria</taxon>
        <taxon>Chromatiales</taxon>
        <taxon>Ectothiorhodospiraceae</taxon>
        <taxon>Ectothiorhodospira</taxon>
    </lineage>
</organism>
<keyword evidence="15" id="KW-1185">Reference proteome</keyword>
<reference evidence="14 15" key="1">
    <citation type="submission" date="2016-10" db="EMBL/GenBank/DDBJ databases">
        <authorList>
            <person name="de Groot N.N."/>
        </authorList>
    </citation>
    <scope>NUCLEOTIDE SEQUENCE [LARGE SCALE GENOMIC DNA]</scope>
    <source>
        <strain evidence="14 15">DSM 4180</strain>
    </source>
</reference>
<gene>
    <name evidence="14" type="ORF">SAMN05421721_10643</name>
</gene>
<evidence type="ECO:0000313" key="15">
    <source>
        <dbReference type="Proteomes" id="UP000199556"/>
    </source>
</evidence>
<proteinExistence type="predicted"/>
<sequence>MSGELLALEALLVALILGSLVAFVTGARRLRLVADTPTARIRSAAQGPVELTGQAALLPGPPIIAPLSGTPCAWYEYRVERRHRGNNGNTRWRTVHSGRSSDLFALDDDTGRCVVDPEGARVHTPHRERWHGHRANPQAAPLPAALLDGGHYRYLERRIHPGDPLYALGHFRSHGGADPGPLKDEVTALLREWKRDARRMAAIDTDGDGQVDLAEWDRAREMAQRQALEARAQRAREPQVHLLGRGPQRGMPYLLSVYPESRLLRGLRWRARLGAVGFLSGIGGLAWLLLGGAQGLGLQ</sequence>
<keyword evidence="8" id="KW-0833">Ubl conjugation pathway</keyword>
<dbReference type="Pfam" id="PF12483">
    <property type="entry name" value="GIDE"/>
    <property type="match status" value="1"/>
</dbReference>
<dbReference type="RefSeq" id="WP_090484560.1">
    <property type="nucleotide sequence ID" value="NZ_FOUO01000006.1"/>
</dbReference>
<evidence type="ECO:0000256" key="9">
    <source>
        <dbReference type="ARBA" id="ARBA00022833"/>
    </source>
</evidence>
<evidence type="ECO:0000256" key="11">
    <source>
        <dbReference type="ARBA" id="ARBA00023136"/>
    </source>
</evidence>
<protein>
    <recommendedName>
        <fullName evidence="3">RING-type E3 ubiquitin transferase</fullName>
        <ecNumber evidence="3">2.3.2.27</ecNumber>
    </recommendedName>
</protein>
<dbReference type="GO" id="GO:0016020">
    <property type="term" value="C:membrane"/>
    <property type="evidence" value="ECO:0007669"/>
    <property type="project" value="UniProtKB-SubCell"/>
</dbReference>
<keyword evidence="4" id="KW-0808">Transferase</keyword>
<dbReference type="GO" id="GO:0061630">
    <property type="term" value="F:ubiquitin protein ligase activity"/>
    <property type="evidence" value="ECO:0007669"/>
    <property type="project" value="UniProtKB-EC"/>
</dbReference>
<keyword evidence="11 12" id="KW-0472">Membrane</keyword>
<dbReference type="GO" id="GO:0016874">
    <property type="term" value="F:ligase activity"/>
    <property type="evidence" value="ECO:0007669"/>
    <property type="project" value="UniProtKB-KW"/>
</dbReference>
<feature type="transmembrane region" description="Helical" evidence="12">
    <location>
        <begin position="271"/>
        <end position="290"/>
    </location>
</feature>
<evidence type="ECO:0000256" key="3">
    <source>
        <dbReference type="ARBA" id="ARBA00012483"/>
    </source>
</evidence>
<dbReference type="GO" id="GO:0016567">
    <property type="term" value="P:protein ubiquitination"/>
    <property type="evidence" value="ECO:0007669"/>
    <property type="project" value="InterPro"/>
</dbReference>
<dbReference type="STRING" id="195064.SAMN05421721_10643"/>
<keyword evidence="6" id="KW-0479">Metal-binding</keyword>
<dbReference type="InterPro" id="IPR022170">
    <property type="entry name" value="MUL1-like"/>
</dbReference>
<dbReference type="AlphaFoldDB" id="A0A1I4R0A2"/>
<evidence type="ECO:0000256" key="7">
    <source>
        <dbReference type="ARBA" id="ARBA00022771"/>
    </source>
</evidence>
<evidence type="ECO:0000256" key="12">
    <source>
        <dbReference type="SAM" id="Phobius"/>
    </source>
</evidence>
<keyword evidence="9" id="KW-0862">Zinc</keyword>
<evidence type="ECO:0000256" key="10">
    <source>
        <dbReference type="ARBA" id="ARBA00022989"/>
    </source>
</evidence>
<feature type="transmembrane region" description="Helical" evidence="12">
    <location>
        <begin position="6"/>
        <end position="24"/>
    </location>
</feature>
<keyword evidence="7" id="KW-0863">Zinc-finger</keyword>
<evidence type="ECO:0000256" key="8">
    <source>
        <dbReference type="ARBA" id="ARBA00022786"/>
    </source>
</evidence>
<evidence type="ECO:0000256" key="4">
    <source>
        <dbReference type="ARBA" id="ARBA00022679"/>
    </source>
</evidence>
<comment type="catalytic activity">
    <reaction evidence="1">
        <text>S-ubiquitinyl-[E2 ubiquitin-conjugating enzyme]-L-cysteine + [acceptor protein]-L-lysine = [E2 ubiquitin-conjugating enzyme]-L-cysteine + N(6)-ubiquitinyl-[acceptor protein]-L-lysine.</text>
        <dbReference type="EC" id="2.3.2.27"/>
    </reaction>
</comment>